<dbReference type="GO" id="GO:0007131">
    <property type="term" value="P:reciprocal meiotic recombination"/>
    <property type="evidence" value="ECO:0007669"/>
    <property type="project" value="TreeGrafter"/>
</dbReference>
<dbReference type="KEGG" id="rsx:RhiXN_10469"/>
<dbReference type="GO" id="GO:0030570">
    <property type="term" value="F:pectate lyase activity"/>
    <property type="evidence" value="ECO:0007669"/>
    <property type="project" value="UniProtKB-EC"/>
</dbReference>
<dbReference type="Gene3D" id="2.160.20.10">
    <property type="entry name" value="Single-stranded right-handed beta-helix, Pectin lyase-like"/>
    <property type="match status" value="1"/>
</dbReference>
<keyword evidence="11" id="KW-0067">ATP-binding</keyword>
<keyword evidence="6" id="KW-0964">Secreted</keyword>
<dbReference type="GO" id="GO:0005524">
    <property type="term" value="F:ATP binding"/>
    <property type="evidence" value="ECO:0007669"/>
    <property type="project" value="InterPro"/>
</dbReference>
<dbReference type="AlphaFoldDB" id="A0A8H8P2R0"/>
<dbReference type="Gene3D" id="1.20.120.850">
    <property type="entry name" value="SWI2/SNF2 ATPases, N-terminal domain"/>
    <property type="match status" value="1"/>
</dbReference>
<comment type="subcellular location">
    <subcellularLocation>
        <location evidence="3">Secreted</location>
    </subcellularLocation>
</comment>
<dbReference type="Gene3D" id="3.40.50.10810">
    <property type="entry name" value="Tandem AAA-ATPase domain"/>
    <property type="match status" value="1"/>
</dbReference>
<dbReference type="Pfam" id="PF03211">
    <property type="entry name" value="Pectate_lyase"/>
    <property type="match status" value="1"/>
</dbReference>
<feature type="region of interest" description="Disordered" evidence="14">
    <location>
        <begin position="229"/>
        <end position="275"/>
    </location>
</feature>
<dbReference type="GO" id="GO:0005634">
    <property type="term" value="C:nucleus"/>
    <property type="evidence" value="ECO:0007669"/>
    <property type="project" value="TreeGrafter"/>
</dbReference>
<dbReference type="InterPro" id="IPR011050">
    <property type="entry name" value="Pectin_lyase_fold/virulence"/>
</dbReference>
<evidence type="ECO:0000256" key="13">
    <source>
        <dbReference type="ARBA" id="ARBA00025679"/>
    </source>
</evidence>
<evidence type="ECO:0000256" key="10">
    <source>
        <dbReference type="ARBA" id="ARBA00022837"/>
    </source>
</evidence>
<dbReference type="EC" id="4.2.2.2" evidence="5"/>
<dbReference type="GO" id="GO:0015616">
    <property type="term" value="F:DNA translocase activity"/>
    <property type="evidence" value="ECO:0007669"/>
    <property type="project" value="TreeGrafter"/>
</dbReference>
<dbReference type="Pfam" id="PF00176">
    <property type="entry name" value="SNF2-rel_dom"/>
    <property type="match status" value="1"/>
</dbReference>
<reference evidence="17" key="1">
    <citation type="submission" date="2020-05" db="EMBL/GenBank/DDBJ databases">
        <title>Evolutionary and genomic comparisons of hybrid uninucleate and nonhybrid Rhizoctonia fungi.</title>
        <authorList>
            <person name="Li C."/>
            <person name="Chen X."/>
        </authorList>
    </citation>
    <scope>NUCLEOTIDE SEQUENCE</scope>
    <source>
        <strain evidence="17">AG-1 IA</strain>
    </source>
</reference>
<dbReference type="InterPro" id="IPR049730">
    <property type="entry name" value="SNF2/RAD54-like_C"/>
</dbReference>
<sequence length="1195" mass="131046">MVHISFATLTVIAGVLAQTALAAPSEKRAASCSFPNPSSSTDVKFDAARTIKAGESFDGKNLRYHRGVTCGGQKEGGDKDAVFLLESGATLSNAVIGKNQNEGVHCKGPCTIRNVWFEDVCEDAITIRQSSGTTTITGGGAKNADDKVIQHNGGGLVKIDSYCVQDFGKLYRSCGNCSTQVKREVQISNIIARNGKVLAGVNSNYGDVATIDTKTNSYTSVKSICNTYQGNDKSQEPPMLTENKSNANNHFAKPSVPRDITHVPGADDRNSNAPSRHHYTMLSLHPNEKLEKARSPMGRAKEEPNSANTSYAKKIYYQVLWFVASDLVWTTTDGEMQESPQTKKHKTWDGDGVIVITGSTYELLDEEAKTLGSGKILGELVEGAEIKLGGREVQIEREVPATEFLSGKIFGGNASSYQPAAKSVTLNPRQSGFVAPKFNTPRLSNAAKAIPDAKGKGVDRTNTQAKPAAAPPQSVVSAAGLYWTANWRRPQARKHKVWEGSGAISLADGQLKLVNEEGHTVGVKAWKGDPPDFGDVIIVGGHEAEIDAPLSSVEYAASFRPPTVRVVSVEGTGEDAIDGAPAAEIDLTYECPRSRANLLPRMAQLALYWAPLSKFSINATRKPTNRAFRPPTMKTVETGAQTTDQETQIMGRLGIVELTNNTMKLYNDKGRLLKTMRWKSEVPLTGVTFSIDNLEVELQTPVPMEDLESKTCFEPGYSPPGTSTSLAPIAANSTYVAPRSFYAAPEKKEKPPGPLYDPDADGALVMPTPNEAHQKKYNTKNLPVVPVVVDPMLTKFLRPHQREGQNPYYSPSGAVPGVIGKALIVCPVSLVNNWRKEFIKWLGRDRLRVFVGDKDKNNIKQFMNSRIHHVLIIGYEKLRTVIDDLTYCTPPIGLIVCDEGHRLKSAQAKTTKMFEALKRTPRRIILSGTPIQNDLGEFHAMADFCNSGMLEEYPRFRRIYETPILKSRSPEASAKDIELGAARAAQLNELAKSFVLRRTADILTNYLPPKTEYVLFVQPTALQLSVFQKILRPTMFKICPIMLAKPDKGAGAENGKTTRTLVQEALGLLPPGAAPDDITLSGKLIALATLLKQLRQTTEEKCILVSHYTSTLNIVEAYCRSVYYTYSRLDGSTAVTKRQQLVDEFNQAKQSKIFISPERESGRRWAEFNWCFPVNPNRQRLESFPRPTVDGSDSS</sequence>
<dbReference type="GeneID" id="67032748"/>
<keyword evidence="9" id="KW-0378">Hydrolase</keyword>
<evidence type="ECO:0000256" key="7">
    <source>
        <dbReference type="ARBA" id="ARBA00022729"/>
    </source>
</evidence>
<comment type="similarity">
    <text evidence="4">Belongs to the polysaccharide lyase 3 family.</text>
</comment>
<organism evidence="17 18">
    <name type="scientific">Rhizoctonia solani</name>
    <dbReference type="NCBI Taxonomy" id="456999"/>
    <lineage>
        <taxon>Eukaryota</taxon>
        <taxon>Fungi</taxon>
        <taxon>Dikarya</taxon>
        <taxon>Basidiomycota</taxon>
        <taxon>Agaricomycotina</taxon>
        <taxon>Agaricomycetes</taxon>
        <taxon>Cantharellales</taxon>
        <taxon>Ceratobasidiaceae</taxon>
        <taxon>Rhizoctonia</taxon>
    </lineage>
</organism>
<dbReference type="Proteomes" id="UP000650533">
    <property type="component" value="Chromosome 11"/>
</dbReference>
<evidence type="ECO:0000256" key="2">
    <source>
        <dbReference type="ARBA" id="ARBA00001913"/>
    </source>
</evidence>
<dbReference type="InterPro" id="IPR012334">
    <property type="entry name" value="Pectin_lyas_fold"/>
</dbReference>
<dbReference type="EMBL" id="CP059668">
    <property type="protein sequence ID" value="QRW24145.1"/>
    <property type="molecule type" value="Genomic_DNA"/>
</dbReference>
<evidence type="ECO:0000256" key="14">
    <source>
        <dbReference type="SAM" id="MobiDB-lite"/>
    </source>
</evidence>
<dbReference type="GO" id="GO:0000724">
    <property type="term" value="P:double-strand break repair via homologous recombination"/>
    <property type="evidence" value="ECO:0007669"/>
    <property type="project" value="TreeGrafter"/>
</dbReference>
<dbReference type="SUPFAM" id="SSF51126">
    <property type="entry name" value="Pectin lyase-like"/>
    <property type="match status" value="1"/>
</dbReference>
<feature type="compositionally biased region" description="Basic and acidic residues" evidence="14">
    <location>
        <begin position="259"/>
        <end position="270"/>
    </location>
</feature>
<evidence type="ECO:0000256" key="11">
    <source>
        <dbReference type="ARBA" id="ARBA00022840"/>
    </source>
</evidence>
<name>A0A8H8P2R0_9AGAM</name>
<dbReference type="PANTHER" id="PTHR45629:SF7">
    <property type="entry name" value="DNA EXCISION REPAIR PROTEIN ERCC-6-RELATED"/>
    <property type="match status" value="1"/>
</dbReference>
<keyword evidence="10" id="KW-0106">Calcium</keyword>
<evidence type="ECO:0000256" key="1">
    <source>
        <dbReference type="ARBA" id="ARBA00000695"/>
    </source>
</evidence>
<dbReference type="InterPro" id="IPR000330">
    <property type="entry name" value="SNF2_N"/>
</dbReference>
<accession>A0A8H8P2R0</accession>
<keyword evidence="12 17" id="KW-0456">Lyase</keyword>
<gene>
    <name evidence="17" type="ORF">RhiXN_10469</name>
</gene>
<feature type="chain" id="PRO_5033994544" description="pectate lyase" evidence="15">
    <location>
        <begin position="18"/>
        <end position="1195"/>
    </location>
</feature>
<feature type="region of interest" description="Disordered" evidence="14">
    <location>
        <begin position="452"/>
        <end position="471"/>
    </location>
</feature>
<keyword evidence="7 15" id="KW-0732">Signal</keyword>
<evidence type="ECO:0000259" key="16">
    <source>
        <dbReference type="PROSITE" id="PS51192"/>
    </source>
</evidence>
<dbReference type="PANTHER" id="PTHR45629">
    <property type="entry name" value="SNF2/RAD54 FAMILY MEMBER"/>
    <property type="match status" value="1"/>
</dbReference>
<comment type="function">
    <text evidence="13">Pectinolytic enzyme consist of four classes of enzymes: pectin lyase, polygalacturonase, pectin methylesterase and rhamnogalacturonase. Among pectinolytic enzymes, pectin lyase is the most important in depolymerization of pectin, since it cleaves internal glycosidic bonds of highly methylated pectins. Favors pectate, the anion, over pectin, the methyl ester.</text>
</comment>
<dbReference type="GO" id="GO:0016787">
    <property type="term" value="F:hydrolase activity"/>
    <property type="evidence" value="ECO:0007669"/>
    <property type="project" value="UniProtKB-KW"/>
</dbReference>
<evidence type="ECO:0000256" key="12">
    <source>
        <dbReference type="ARBA" id="ARBA00023239"/>
    </source>
</evidence>
<dbReference type="SUPFAM" id="SSF52540">
    <property type="entry name" value="P-loop containing nucleoside triphosphate hydrolases"/>
    <property type="match status" value="2"/>
</dbReference>
<feature type="domain" description="Helicase ATP-binding" evidence="16">
    <location>
        <begin position="823"/>
        <end position="948"/>
    </location>
</feature>
<dbReference type="RefSeq" id="XP_043184382.1">
    <property type="nucleotide sequence ID" value="XM_043330285.1"/>
</dbReference>
<evidence type="ECO:0000256" key="5">
    <source>
        <dbReference type="ARBA" id="ARBA00012272"/>
    </source>
</evidence>
<evidence type="ECO:0000313" key="18">
    <source>
        <dbReference type="Proteomes" id="UP000650533"/>
    </source>
</evidence>
<comment type="cofactor">
    <cofactor evidence="2">
        <name>Ca(2+)</name>
        <dbReference type="ChEBI" id="CHEBI:29108"/>
    </cofactor>
</comment>
<dbReference type="InterPro" id="IPR050496">
    <property type="entry name" value="SNF2_RAD54_helicase_repair"/>
</dbReference>
<dbReference type="CDD" id="cd18793">
    <property type="entry name" value="SF2_C_SNF"/>
    <property type="match status" value="1"/>
</dbReference>
<comment type="catalytic activity">
    <reaction evidence="1">
        <text>Eliminative cleavage of (1-&gt;4)-alpha-D-galacturonan to give oligosaccharides with 4-deoxy-alpha-D-galact-4-enuronosyl groups at their non-reducing ends.</text>
        <dbReference type="EC" id="4.2.2.2"/>
    </reaction>
</comment>
<feature type="signal peptide" evidence="15">
    <location>
        <begin position="1"/>
        <end position="17"/>
    </location>
</feature>
<keyword evidence="8" id="KW-0547">Nucleotide-binding</keyword>
<dbReference type="InterPro" id="IPR014001">
    <property type="entry name" value="Helicase_ATP-bd"/>
</dbReference>
<dbReference type="InterPro" id="IPR004898">
    <property type="entry name" value="Pectate_lyase_PlyH/PlyE-like"/>
</dbReference>
<dbReference type="PROSITE" id="PS51192">
    <property type="entry name" value="HELICASE_ATP_BIND_1"/>
    <property type="match status" value="1"/>
</dbReference>
<evidence type="ECO:0000256" key="15">
    <source>
        <dbReference type="SAM" id="SignalP"/>
    </source>
</evidence>
<evidence type="ECO:0000256" key="3">
    <source>
        <dbReference type="ARBA" id="ARBA00004613"/>
    </source>
</evidence>
<dbReference type="SMART" id="SM00487">
    <property type="entry name" value="DEXDc"/>
    <property type="match status" value="1"/>
</dbReference>
<proteinExistence type="inferred from homology"/>
<protein>
    <recommendedName>
        <fullName evidence="5">pectate lyase</fullName>
        <ecNumber evidence="5">4.2.2.2</ecNumber>
    </recommendedName>
</protein>
<evidence type="ECO:0000256" key="6">
    <source>
        <dbReference type="ARBA" id="ARBA00022525"/>
    </source>
</evidence>
<dbReference type="GO" id="GO:0005576">
    <property type="term" value="C:extracellular region"/>
    <property type="evidence" value="ECO:0007669"/>
    <property type="project" value="UniProtKB-SubCell"/>
</dbReference>
<evidence type="ECO:0000256" key="8">
    <source>
        <dbReference type="ARBA" id="ARBA00022741"/>
    </source>
</evidence>
<dbReference type="InterPro" id="IPR027417">
    <property type="entry name" value="P-loop_NTPase"/>
</dbReference>
<dbReference type="InterPro" id="IPR038718">
    <property type="entry name" value="SNF2-like_sf"/>
</dbReference>
<evidence type="ECO:0000256" key="4">
    <source>
        <dbReference type="ARBA" id="ARBA00006463"/>
    </source>
</evidence>
<dbReference type="Gene3D" id="3.40.50.300">
    <property type="entry name" value="P-loop containing nucleotide triphosphate hydrolases"/>
    <property type="match status" value="1"/>
</dbReference>
<evidence type="ECO:0000256" key="9">
    <source>
        <dbReference type="ARBA" id="ARBA00022801"/>
    </source>
</evidence>
<evidence type="ECO:0000313" key="17">
    <source>
        <dbReference type="EMBL" id="QRW24145.1"/>
    </source>
</evidence>